<dbReference type="EMBL" id="CP026255">
    <property type="protein sequence ID" value="AWP11658.1"/>
    <property type="molecule type" value="Genomic_DNA"/>
</dbReference>
<sequence>MFDFYVRCFCAGYEEGGRITERLYPVWVHLVGNPLPMTTPGFEVRRRFDVAAADRRSPSRGQQPVCSYDPGSRITEQSPPSVW</sequence>
<dbReference type="Proteomes" id="UP000438429">
    <property type="component" value="Unassembled WGS sequence"/>
</dbReference>
<evidence type="ECO:0000313" key="4">
    <source>
        <dbReference type="Proteomes" id="UP000246464"/>
    </source>
</evidence>
<dbReference type="EMBL" id="VEVO01000007">
    <property type="protein sequence ID" value="KAF0040145.1"/>
    <property type="molecule type" value="Genomic_DNA"/>
</dbReference>
<gene>
    <name evidence="3" type="ORF">F2P81_008380</name>
    <name evidence="2" type="ORF">SMAX5B_019182</name>
</gene>
<keyword evidence="4" id="KW-1185">Reference proteome</keyword>
<proteinExistence type="predicted"/>
<reference evidence="3 5" key="2">
    <citation type="submission" date="2019-06" db="EMBL/GenBank/DDBJ databases">
        <title>Draft genomes of female and male turbot (Scophthalmus maximus).</title>
        <authorList>
            <person name="Xu H."/>
            <person name="Xu X.-W."/>
            <person name="Shao C."/>
            <person name="Chen S."/>
        </authorList>
    </citation>
    <scope>NUCLEOTIDE SEQUENCE [LARGE SCALE GENOMIC DNA]</scope>
    <source>
        <strain evidence="3">Ysfricsl-2016a</strain>
        <tissue evidence="3">Blood</tissue>
    </source>
</reference>
<feature type="compositionally biased region" description="Polar residues" evidence="1">
    <location>
        <begin position="74"/>
        <end position="83"/>
    </location>
</feature>
<protein>
    <submittedName>
        <fullName evidence="2">Uncharacterized protein</fullName>
    </submittedName>
</protein>
<reference evidence="2 4" key="1">
    <citation type="submission" date="2017-12" db="EMBL/GenBank/DDBJ databases">
        <title>Integrating genomic resources of turbot (Scophthalmus maximus) in depth evaluation of genetic and physical mapping variation across individuals.</title>
        <authorList>
            <person name="Martinez P."/>
        </authorList>
    </citation>
    <scope>NUCLEOTIDE SEQUENCE [LARGE SCALE GENOMIC DNA]</scope>
</reference>
<evidence type="ECO:0000313" key="3">
    <source>
        <dbReference type="EMBL" id="KAF0040145.1"/>
    </source>
</evidence>
<name>A0A2U9C5G7_SCOMX</name>
<organism evidence="2 4">
    <name type="scientific">Scophthalmus maximus</name>
    <name type="common">Turbot</name>
    <name type="synonym">Psetta maxima</name>
    <dbReference type="NCBI Taxonomy" id="52904"/>
    <lineage>
        <taxon>Eukaryota</taxon>
        <taxon>Metazoa</taxon>
        <taxon>Chordata</taxon>
        <taxon>Craniata</taxon>
        <taxon>Vertebrata</taxon>
        <taxon>Euteleostomi</taxon>
        <taxon>Actinopterygii</taxon>
        <taxon>Neopterygii</taxon>
        <taxon>Teleostei</taxon>
        <taxon>Neoteleostei</taxon>
        <taxon>Acanthomorphata</taxon>
        <taxon>Carangaria</taxon>
        <taxon>Pleuronectiformes</taxon>
        <taxon>Pleuronectoidei</taxon>
        <taxon>Scophthalmidae</taxon>
        <taxon>Scophthalmus</taxon>
    </lineage>
</organism>
<feature type="region of interest" description="Disordered" evidence="1">
    <location>
        <begin position="52"/>
        <end position="83"/>
    </location>
</feature>
<dbReference type="Proteomes" id="UP000246464">
    <property type="component" value="Chromosome 13"/>
</dbReference>
<dbReference type="AlphaFoldDB" id="A0A2U9C5G7"/>
<evidence type="ECO:0000313" key="5">
    <source>
        <dbReference type="Proteomes" id="UP000438429"/>
    </source>
</evidence>
<accession>A0A2U9C5G7</accession>
<evidence type="ECO:0000313" key="2">
    <source>
        <dbReference type="EMBL" id="AWP11658.1"/>
    </source>
</evidence>
<evidence type="ECO:0000256" key="1">
    <source>
        <dbReference type="SAM" id="MobiDB-lite"/>
    </source>
</evidence>